<gene>
    <name evidence="1" type="ORF">QBC37DRAFT_242708</name>
</gene>
<organism evidence="1 2">
    <name type="scientific">Rhypophila decipiens</name>
    <dbReference type="NCBI Taxonomy" id="261697"/>
    <lineage>
        <taxon>Eukaryota</taxon>
        <taxon>Fungi</taxon>
        <taxon>Dikarya</taxon>
        <taxon>Ascomycota</taxon>
        <taxon>Pezizomycotina</taxon>
        <taxon>Sordariomycetes</taxon>
        <taxon>Sordariomycetidae</taxon>
        <taxon>Sordariales</taxon>
        <taxon>Naviculisporaceae</taxon>
        <taxon>Rhypophila</taxon>
    </lineage>
</organism>
<reference evidence="1" key="1">
    <citation type="journal article" date="2023" name="Mol. Phylogenet. Evol.">
        <title>Genome-scale phylogeny and comparative genomics of the fungal order Sordariales.</title>
        <authorList>
            <person name="Hensen N."/>
            <person name="Bonometti L."/>
            <person name="Westerberg I."/>
            <person name="Brannstrom I.O."/>
            <person name="Guillou S."/>
            <person name="Cros-Aarteil S."/>
            <person name="Calhoun S."/>
            <person name="Haridas S."/>
            <person name="Kuo A."/>
            <person name="Mondo S."/>
            <person name="Pangilinan J."/>
            <person name="Riley R."/>
            <person name="LaButti K."/>
            <person name="Andreopoulos B."/>
            <person name="Lipzen A."/>
            <person name="Chen C."/>
            <person name="Yan M."/>
            <person name="Daum C."/>
            <person name="Ng V."/>
            <person name="Clum A."/>
            <person name="Steindorff A."/>
            <person name="Ohm R.A."/>
            <person name="Martin F."/>
            <person name="Silar P."/>
            <person name="Natvig D.O."/>
            <person name="Lalanne C."/>
            <person name="Gautier V."/>
            <person name="Ament-Velasquez S.L."/>
            <person name="Kruys A."/>
            <person name="Hutchinson M.I."/>
            <person name="Powell A.J."/>
            <person name="Barry K."/>
            <person name="Miller A.N."/>
            <person name="Grigoriev I.V."/>
            <person name="Debuchy R."/>
            <person name="Gladieux P."/>
            <person name="Hiltunen Thoren M."/>
            <person name="Johannesson H."/>
        </authorList>
    </citation>
    <scope>NUCLEOTIDE SEQUENCE</scope>
    <source>
        <strain evidence="1">PSN293</strain>
    </source>
</reference>
<sequence>MEVALAVGTLRVAYHLLIVGIKVDQVPSAVRRCIELVRTCHRDLEDLITLRNESLPMLESKPAILQRINSIIENAHNGLLEVARLVEKLRPEAHDGTSPLMGRLEWIFIDSREFSSQEPLISRQHSSVIAELNFLRQLILLTPLIEGSGSAKDKGGTEKAQTKRPAIAWDNVGLLDEMLGGRKQNLPPAIPTPVPAPMTPPSTMATPQSAPLGRIASPTPTLNDPPPPYSSPKPTFGFPVPVSAAPTSNTNLLVYNIAVPAQGLPFGGSGGSGGNLYTGHAKASTDARRTTFDADGISFLFGDLKV</sequence>
<accession>A0AAN6XUP1</accession>
<feature type="non-terminal residue" evidence="1">
    <location>
        <position position="306"/>
    </location>
</feature>
<dbReference type="AlphaFoldDB" id="A0AAN6XUP1"/>
<reference evidence="1" key="2">
    <citation type="submission" date="2023-05" db="EMBL/GenBank/DDBJ databases">
        <authorList>
            <consortium name="Lawrence Berkeley National Laboratory"/>
            <person name="Steindorff A."/>
            <person name="Hensen N."/>
            <person name="Bonometti L."/>
            <person name="Westerberg I."/>
            <person name="Brannstrom I.O."/>
            <person name="Guillou S."/>
            <person name="Cros-Aarteil S."/>
            <person name="Calhoun S."/>
            <person name="Haridas S."/>
            <person name="Kuo A."/>
            <person name="Mondo S."/>
            <person name="Pangilinan J."/>
            <person name="Riley R."/>
            <person name="Labutti K."/>
            <person name="Andreopoulos B."/>
            <person name="Lipzen A."/>
            <person name="Chen C."/>
            <person name="Yanf M."/>
            <person name="Daum C."/>
            <person name="Ng V."/>
            <person name="Clum A."/>
            <person name="Ohm R."/>
            <person name="Martin F."/>
            <person name="Silar P."/>
            <person name="Natvig D."/>
            <person name="Lalanne C."/>
            <person name="Gautier V."/>
            <person name="Ament-Velasquez S.L."/>
            <person name="Kruys A."/>
            <person name="Hutchinson M.I."/>
            <person name="Powell A.J."/>
            <person name="Barry K."/>
            <person name="Miller A.N."/>
            <person name="Grigoriev I.V."/>
            <person name="Debuchy R."/>
            <person name="Gladieux P."/>
            <person name="Thoren M.H."/>
            <person name="Johannesson H."/>
        </authorList>
    </citation>
    <scope>NUCLEOTIDE SEQUENCE</scope>
    <source>
        <strain evidence="1">PSN293</strain>
    </source>
</reference>
<protein>
    <submittedName>
        <fullName evidence="1">Uncharacterized protein</fullName>
    </submittedName>
</protein>
<comment type="caution">
    <text evidence="1">The sequence shown here is derived from an EMBL/GenBank/DDBJ whole genome shotgun (WGS) entry which is preliminary data.</text>
</comment>
<name>A0AAN6XUP1_9PEZI</name>
<dbReference type="EMBL" id="MU858324">
    <property type="protein sequence ID" value="KAK4207044.1"/>
    <property type="molecule type" value="Genomic_DNA"/>
</dbReference>
<dbReference type="Proteomes" id="UP001301769">
    <property type="component" value="Unassembled WGS sequence"/>
</dbReference>
<proteinExistence type="predicted"/>
<evidence type="ECO:0000313" key="1">
    <source>
        <dbReference type="EMBL" id="KAK4207044.1"/>
    </source>
</evidence>
<keyword evidence="2" id="KW-1185">Reference proteome</keyword>
<evidence type="ECO:0000313" key="2">
    <source>
        <dbReference type="Proteomes" id="UP001301769"/>
    </source>
</evidence>